<dbReference type="GO" id="GO:0016301">
    <property type="term" value="F:kinase activity"/>
    <property type="evidence" value="ECO:0007669"/>
    <property type="project" value="UniProtKB-KW"/>
</dbReference>
<comment type="similarity">
    <text evidence="2">Belongs to the anhydro-N-acetylmuramic acid kinase family.</text>
</comment>
<dbReference type="InterPro" id="IPR043129">
    <property type="entry name" value="ATPase_NBD"/>
</dbReference>
<protein>
    <recommendedName>
        <fullName evidence="2">Anhydro-N-acetylmuramic acid kinase</fullName>
        <ecNumber evidence="2">2.7.1.170</ecNumber>
    </recommendedName>
    <alternativeName>
        <fullName evidence="2">AnhMurNAc kinase</fullName>
    </alternativeName>
</protein>
<name>A0ABT5YMB7_9PROT</name>
<gene>
    <name evidence="2" type="primary">anmK</name>
    <name evidence="3" type="ORF">P2G67_08370</name>
</gene>
<keyword evidence="2" id="KW-0547">Nucleotide-binding</keyword>
<keyword evidence="2" id="KW-0067">ATP-binding</keyword>
<evidence type="ECO:0000256" key="1">
    <source>
        <dbReference type="ARBA" id="ARBA00023277"/>
    </source>
</evidence>
<dbReference type="SUPFAM" id="SSF53067">
    <property type="entry name" value="Actin-like ATPase domain"/>
    <property type="match status" value="1"/>
</dbReference>
<comment type="function">
    <text evidence="2">Catalyzes the specific phosphorylation of 1,6-anhydro-N-acetylmuramic acid (anhMurNAc) with the simultaneous cleavage of the 1,6-anhydro ring, generating MurNAc-6-P. Is required for the utilization of anhMurNAc either imported from the medium or derived from its own cell wall murein, and thus plays a role in cell wall recycling.</text>
</comment>
<dbReference type="EC" id="2.7.1.170" evidence="2"/>
<evidence type="ECO:0000313" key="4">
    <source>
        <dbReference type="Proteomes" id="UP001215503"/>
    </source>
</evidence>
<organism evidence="3 4">
    <name type="scientific">Aquibaculum arenosum</name>
    <dbReference type="NCBI Taxonomy" id="3032591"/>
    <lineage>
        <taxon>Bacteria</taxon>
        <taxon>Pseudomonadati</taxon>
        <taxon>Pseudomonadota</taxon>
        <taxon>Alphaproteobacteria</taxon>
        <taxon>Rhodospirillales</taxon>
        <taxon>Rhodovibrionaceae</taxon>
        <taxon>Aquibaculum</taxon>
    </lineage>
</organism>
<keyword evidence="1 2" id="KW-0119">Carbohydrate metabolism</keyword>
<dbReference type="Gene3D" id="3.30.420.40">
    <property type="match status" value="2"/>
</dbReference>
<dbReference type="InterPro" id="IPR005338">
    <property type="entry name" value="Anhydro_N_Ac-Mur_kinase"/>
</dbReference>
<accession>A0ABT5YMB7</accession>
<sequence>MALYLGLMSGTSLDGIDAALLETDGAQQVNPGASHSVPYDPAFRERLRALLGGRQPVAEVEQELTHRHAEAVGGLLALAGIAAAEVTALGFHGQTILHEPDERRTWQIGDGELLARLTGIPVVCDFRSADVAAGGQGAPLAPLYHAARLGPLPRPAAVLNLGGVGNVTWIGEEAEALLAFDTGPGNALLDDWARRRAGQPCDLDGALAAAGRVDRQALASLLNHPYFDTRPPKSLDRDAFDPTPVEKLSSEDGAATLAAFTVESVVRALDHFPAPPRRWLVTGGGRRNPVLMRWLAERLGAAVEPVEALGWNGDALEAEAFAYLAARSLAGLPLSLPGTTGVPSPTTGGRIYRPPV</sequence>
<dbReference type="PANTHER" id="PTHR30605:SF0">
    <property type="entry name" value="ANHYDRO-N-ACETYLMURAMIC ACID KINASE"/>
    <property type="match status" value="1"/>
</dbReference>
<evidence type="ECO:0000313" key="3">
    <source>
        <dbReference type="EMBL" id="MDF2095988.1"/>
    </source>
</evidence>
<comment type="caution">
    <text evidence="3">The sequence shown here is derived from an EMBL/GenBank/DDBJ whole genome shotgun (WGS) entry which is preliminary data.</text>
</comment>
<keyword evidence="2 3" id="KW-0808">Transferase</keyword>
<keyword evidence="4" id="KW-1185">Reference proteome</keyword>
<proteinExistence type="inferred from homology"/>
<evidence type="ECO:0000256" key="2">
    <source>
        <dbReference type="HAMAP-Rule" id="MF_01270"/>
    </source>
</evidence>
<comment type="pathway">
    <text evidence="2">Amino-sugar metabolism; 1,6-anhydro-N-acetylmuramate degradation.</text>
</comment>
<dbReference type="RefSeq" id="WP_275821959.1">
    <property type="nucleotide sequence ID" value="NZ_JARHUD010000004.1"/>
</dbReference>
<dbReference type="NCBIfam" id="NF007141">
    <property type="entry name" value="PRK09585.1-5"/>
    <property type="match status" value="1"/>
</dbReference>
<feature type="binding site" evidence="2">
    <location>
        <begin position="10"/>
        <end position="17"/>
    </location>
    <ligand>
        <name>ATP</name>
        <dbReference type="ChEBI" id="CHEBI:30616"/>
    </ligand>
</feature>
<dbReference type="HAMAP" id="MF_01270">
    <property type="entry name" value="AnhMurNAc_kinase"/>
    <property type="match status" value="1"/>
</dbReference>
<keyword evidence="2 3" id="KW-0418">Kinase</keyword>
<reference evidence="3 4" key="1">
    <citation type="submission" date="2023-03" db="EMBL/GenBank/DDBJ databases">
        <title>Fodinicurvata sp. CAU 1616 isolated from sea sendiment.</title>
        <authorList>
            <person name="Kim W."/>
        </authorList>
    </citation>
    <scope>NUCLEOTIDE SEQUENCE [LARGE SCALE GENOMIC DNA]</scope>
    <source>
        <strain evidence="3 4">CAU 1616</strain>
    </source>
</reference>
<dbReference type="Proteomes" id="UP001215503">
    <property type="component" value="Unassembled WGS sequence"/>
</dbReference>
<comment type="pathway">
    <text evidence="2">Cell wall biogenesis; peptidoglycan recycling.</text>
</comment>
<dbReference type="EMBL" id="JARHUD010000004">
    <property type="protein sequence ID" value="MDF2095988.1"/>
    <property type="molecule type" value="Genomic_DNA"/>
</dbReference>
<comment type="catalytic activity">
    <reaction evidence="2">
        <text>1,6-anhydro-N-acetyl-beta-muramate + ATP + H2O = N-acetyl-D-muramate 6-phosphate + ADP + H(+)</text>
        <dbReference type="Rhea" id="RHEA:24952"/>
        <dbReference type="ChEBI" id="CHEBI:15377"/>
        <dbReference type="ChEBI" id="CHEBI:15378"/>
        <dbReference type="ChEBI" id="CHEBI:30616"/>
        <dbReference type="ChEBI" id="CHEBI:58690"/>
        <dbReference type="ChEBI" id="CHEBI:58722"/>
        <dbReference type="ChEBI" id="CHEBI:456216"/>
        <dbReference type="EC" id="2.7.1.170"/>
    </reaction>
</comment>
<dbReference type="Pfam" id="PF03702">
    <property type="entry name" value="AnmK"/>
    <property type="match status" value="1"/>
</dbReference>
<dbReference type="PANTHER" id="PTHR30605">
    <property type="entry name" value="ANHYDRO-N-ACETYLMURAMIC ACID KINASE"/>
    <property type="match status" value="1"/>
</dbReference>